<evidence type="ECO:0000313" key="1">
    <source>
        <dbReference type="EMBL" id="MED6121542.1"/>
    </source>
</evidence>
<comment type="caution">
    <text evidence="1">The sequence shown here is derived from an EMBL/GenBank/DDBJ whole genome shotgun (WGS) entry which is preliminary data.</text>
</comment>
<protein>
    <submittedName>
        <fullName evidence="1">Uncharacterized protein</fullName>
    </submittedName>
</protein>
<accession>A0ABU6RBZ1</accession>
<gene>
    <name evidence="1" type="ORF">PIB30_031196</name>
</gene>
<keyword evidence="2" id="KW-1185">Reference proteome</keyword>
<evidence type="ECO:0000313" key="2">
    <source>
        <dbReference type="Proteomes" id="UP001341840"/>
    </source>
</evidence>
<sequence length="111" mass="11927">MPTTESVLHLNIVNAASIGFQIGVIGDTAFQFLKGLSVSSSPKAVSGFHRLASACKNVRLRPYSSIIALVAGVSSLHKANDEWMRKIQNIQGQHKGIITSASNGFEDLLVY</sequence>
<reference evidence="1 2" key="1">
    <citation type="journal article" date="2023" name="Plants (Basel)">
        <title>Bridging the Gap: Combining Genomics and Transcriptomics Approaches to Understand Stylosanthes scabra, an Orphan Legume from the Brazilian Caatinga.</title>
        <authorList>
            <person name="Ferreira-Neto J.R.C."/>
            <person name="da Silva M.D."/>
            <person name="Binneck E."/>
            <person name="de Melo N.F."/>
            <person name="da Silva R.H."/>
            <person name="de Melo A.L.T.M."/>
            <person name="Pandolfi V."/>
            <person name="Bustamante F.O."/>
            <person name="Brasileiro-Vidal A.C."/>
            <person name="Benko-Iseppon A.M."/>
        </authorList>
    </citation>
    <scope>NUCLEOTIDE SEQUENCE [LARGE SCALE GENOMIC DNA]</scope>
    <source>
        <tissue evidence="1">Leaves</tissue>
    </source>
</reference>
<dbReference type="Proteomes" id="UP001341840">
    <property type="component" value="Unassembled WGS sequence"/>
</dbReference>
<dbReference type="EMBL" id="JASCZI010030341">
    <property type="protein sequence ID" value="MED6121542.1"/>
    <property type="molecule type" value="Genomic_DNA"/>
</dbReference>
<proteinExistence type="predicted"/>
<name>A0ABU6RBZ1_9FABA</name>
<organism evidence="1 2">
    <name type="scientific">Stylosanthes scabra</name>
    <dbReference type="NCBI Taxonomy" id="79078"/>
    <lineage>
        <taxon>Eukaryota</taxon>
        <taxon>Viridiplantae</taxon>
        <taxon>Streptophyta</taxon>
        <taxon>Embryophyta</taxon>
        <taxon>Tracheophyta</taxon>
        <taxon>Spermatophyta</taxon>
        <taxon>Magnoliopsida</taxon>
        <taxon>eudicotyledons</taxon>
        <taxon>Gunneridae</taxon>
        <taxon>Pentapetalae</taxon>
        <taxon>rosids</taxon>
        <taxon>fabids</taxon>
        <taxon>Fabales</taxon>
        <taxon>Fabaceae</taxon>
        <taxon>Papilionoideae</taxon>
        <taxon>50 kb inversion clade</taxon>
        <taxon>dalbergioids sensu lato</taxon>
        <taxon>Dalbergieae</taxon>
        <taxon>Pterocarpus clade</taxon>
        <taxon>Stylosanthes</taxon>
    </lineage>
</organism>